<keyword evidence="5" id="KW-1185">Reference proteome</keyword>
<dbReference type="PROSITE" id="PS50110">
    <property type="entry name" value="RESPONSE_REGULATORY"/>
    <property type="match status" value="1"/>
</dbReference>
<protein>
    <submittedName>
        <fullName evidence="4">Response regulator</fullName>
    </submittedName>
</protein>
<gene>
    <name evidence="4" type="ORF">L2725_18115</name>
</gene>
<keyword evidence="1" id="KW-0597">Phosphoprotein</keyword>
<dbReference type="EMBL" id="JAKIKT010000008">
    <property type="protein sequence ID" value="MCL2915672.1"/>
    <property type="molecule type" value="Genomic_DNA"/>
</dbReference>
<dbReference type="InterPro" id="IPR011006">
    <property type="entry name" value="CheY-like_superfamily"/>
</dbReference>
<evidence type="ECO:0000313" key="4">
    <source>
        <dbReference type="EMBL" id="MCL2915672.1"/>
    </source>
</evidence>
<dbReference type="SMART" id="SM00448">
    <property type="entry name" value="REC"/>
    <property type="match status" value="1"/>
</dbReference>
<name>A0ABT0NB33_9GAMM</name>
<evidence type="ECO:0000256" key="1">
    <source>
        <dbReference type="ARBA" id="ARBA00022553"/>
    </source>
</evidence>
<dbReference type="CDD" id="cd00156">
    <property type="entry name" value="REC"/>
    <property type="match status" value="1"/>
</dbReference>
<dbReference type="InterPro" id="IPR001789">
    <property type="entry name" value="Sig_transdc_resp-reg_receiver"/>
</dbReference>
<dbReference type="RefSeq" id="WP_249250249.1">
    <property type="nucleotide sequence ID" value="NZ_JAKIKT010000008.1"/>
</dbReference>
<dbReference type="Gene3D" id="3.40.50.2300">
    <property type="match status" value="1"/>
</dbReference>
<evidence type="ECO:0000313" key="5">
    <source>
        <dbReference type="Proteomes" id="UP001202831"/>
    </source>
</evidence>
<reference evidence="4 5" key="1">
    <citation type="submission" date="2022-01" db="EMBL/GenBank/DDBJ databases">
        <title>Whole genome-based taxonomy of the Shewanellaceae.</title>
        <authorList>
            <person name="Martin-Rodriguez A.J."/>
        </authorList>
    </citation>
    <scope>NUCLEOTIDE SEQUENCE [LARGE SCALE GENOMIC DNA]</scope>
    <source>
        <strain evidence="4 5">DSM 21332</strain>
    </source>
</reference>
<dbReference type="InterPro" id="IPR050595">
    <property type="entry name" value="Bact_response_regulator"/>
</dbReference>
<comment type="caution">
    <text evidence="4">The sequence shown here is derived from an EMBL/GenBank/DDBJ whole genome shotgun (WGS) entry which is preliminary data.</text>
</comment>
<sequence length="131" mass="14707">MTHRVLIVDDNRISRDTLQDLLTSAGWETEVRDNGIQALQACEQQTFDAVITGFFMPIIDGPHLLGLLKSNPRHQSMPVVMLSTRSFDEVSRHANTDQLAFFMNKPLNCDARQQLVERLTAVVVATKEKAA</sequence>
<comment type="caution">
    <text evidence="2">Lacks conserved residue(s) required for the propagation of feature annotation.</text>
</comment>
<dbReference type="SUPFAM" id="SSF52172">
    <property type="entry name" value="CheY-like"/>
    <property type="match status" value="1"/>
</dbReference>
<evidence type="ECO:0000259" key="3">
    <source>
        <dbReference type="PROSITE" id="PS50110"/>
    </source>
</evidence>
<dbReference type="Pfam" id="PF00072">
    <property type="entry name" value="Response_reg"/>
    <property type="match status" value="1"/>
</dbReference>
<dbReference type="PANTHER" id="PTHR44591">
    <property type="entry name" value="STRESS RESPONSE REGULATOR PROTEIN 1"/>
    <property type="match status" value="1"/>
</dbReference>
<dbReference type="Proteomes" id="UP001202831">
    <property type="component" value="Unassembled WGS sequence"/>
</dbReference>
<organism evidence="4 5">
    <name type="scientific">Shewanella corallii</name>
    <dbReference type="NCBI Taxonomy" id="560080"/>
    <lineage>
        <taxon>Bacteria</taxon>
        <taxon>Pseudomonadati</taxon>
        <taxon>Pseudomonadota</taxon>
        <taxon>Gammaproteobacteria</taxon>
        <taxon>Alteromonadales</taxon>
        <taxon>Shewanellaceae</taxon>
        <taxon>Shewanella</taxon>
    </lineage>
</organism>
<evidence type="ECO:0000256" key="2">
    <source>
        <dbReference type="PROSITE-ProRule" id="PRU00169"/>
    </source>
</evidence>
<dbReference type="PANTHER" id="PTHR44591:SF3">
    <property type="entry name" value="RESPONSE REGULATORY DOMAIN-CONTAINING PROTEIN"/>
    <property type="match status" value="1"/>
</dbReference>
<accession>A0ABT0NB33</accession>
<feature type="domain" description="Response regulatory" evidence="3">
    <location>
        <begin position="4"/>
        <end position="120"/>
    </location>
</feature>
<proteinExistence type="predicted"/>